<evidence type="ECO:0000256" key="3">
    <source>
        <dbReference type="ARBA" id="ARBA00022475"/>
    </source>
</evidence>
<feature type="transmembrane region" description="Helical" evidence="8">
    <location>
        <begin position="135"/>
        <end position="155"/>
    </location>
</feature>
<dbReference type="OrthoDB" id="9811110at2"/>
<evidence type="ECO:0000256" key="8">
    <source>
        <dbReference type="SAM" id="Phobius"/>
    </source>
</evidence>
<feature type="compositionally biased region" description="Acidic residues" evidence="7">
    <location>
        <begin position="445"/>
        <end position="457"/>
    </location>
</feature>
<proteinExistence type="predicted"/>
<dbReference type="InterPro" id="IPR002528">
    <property type="entry name" value="MATE_fam"/>
</dbReference>
<feature type="transmembrane region" description="Helical" evidence="8">
    <location>
        <begin position="192"/>
        <end position="217"/>
    </location>
</feature>
<evidence type="ECO:0000256" key="2">
    <source>
        <dbReference type="ARBA" id="ARBA00022448"/>
    </source>
</evidence>
<gene>
    <name evidence="9" type="ORF">AU468_08720</name>
</gene>
<evidence type="ECO:0000313" key="10">
    <source>
        <dbReference type="Proteomes" id="UP000237350"/>
    </source>
</evidence>
<dbReference type="Pfam" id="PF01554">
    <property type="entry name" value="MatE"/>
    <property type="match status" value="2"/>
</dbReference>
<feature type="transmembrane region" description="Helical" evidence="8">
    <location>
        <begin position="386"/>
        <end position="407"/>
    </location>
</feature>
<accession>A0A2S4JNR0</accession>
<name>A0A2S4JNR0_9SPIO</name>
<dbReference type="PIRSF" id="PIRSF006603">
    <property type="entry name" value="DinF"/>
    <property type="match status" value="1"/>
</dbReference>
<feature type="region of interest" description="Disordered" evidence="7">
    <location>
        <begin position="445"/>
        <end position="479"/>
    </location>
</feature>
<evidence type="ECO:0000256" key="5">
    <source>
        <dbReference type="ARBA" id="ARBA00022989"/>
    </source>
</evidence>
<evidence type="ECO:0000313" key="9">
    <source>
        <dbReference type="EMBL" id="POR01156.1"/>
    </source>
</evidence>
<feature type="transmembrane region" description="Helical" evidence="8">
    <location>
        <begin position="318"/>
        <end position="337"/>
    </location>
</feature>
<protein>
    <recommendedName>
        <fullName evidence="11">MATE family efflux transporter</fullName>
    </recommendedName>
</protein>
<feature type="transmembrane region" description="Helical" evidence="8">
    <location>
        <begin position="284"/>
        <end position="306"/>
    </location>
</feature>
<feature type="transmembrane region" description="Helical" evidence="8">
    <location>
        <begin position="167"/>
        <end position="186"/>
    </location>
</feature>
<feature type="transmembrane region" description="Helical" evidence="8">
    <location>
        <begin position="97"/>
        <end position="123"/>
    </location>
</feature>
<dbReference type="Proteomes" id="UP000237350">
    <property type="component" value="Unassembled WGS sequence"/>
</dbReference>
<evidence type="ECO:0000256" key="1">
    <source>
        <dbReference type="ARBA" id="ARBA00004651"/>
    </source>
</evidence>
<feature type="transmembrane region" description="Helical" evidence="8">
    <location>
        <begin position="413"/>
        <end position="435"/>
    </location>
</feature>
<evidence type="ECO:0000256" key="4">
    <source>
        <dbReference type="ARBA" id="ARBA00022692"/>
    </source>
</evidence>
<dbReference type="InterPro" id="IPR052031">
    <property type="entry name" value="Membrane_Transporter-Flippase"/>
</dbReference>
<keyword evidence="2" id="KW-0813">Transport</keyword>
<dbReference type="NCBIfam" id="TIGR00797">
    <property type="entry name" value="matE"/>
    <property type="match status" value="1"/>
</dbReference>
<keyword evidence="4 8" id="KW-0812">Transmembrane</keyword>
<dbReference type="InterPro" id="IPR048279">
    <property type="entry name" value="MdtK-like"/>
</dbReference>
<feature type="transmembrane region" description="Helical" evidence="8">
    <location>
        <begin position="55"/>
        <end position="76"/>
    </location>
</feature>
<evidence type="ECO:0000256" key="6">
    <source>
        <dbReference type="ARBA" id="ARBA00023136"/>
    </source>
</evidence>
<dbReference type="PANTHER" id="PTHR43549">
    <property type="entry name" value="MULTIDRUG RESISTANCE PROTEIN YPNP-RELATED"/>
    <property type="match status" value="1"/>
</dbReference>
<feature type="transmembrane region" description="Helical" evidence="8">
    <location>
        <begin position="238"/>
        <end position="264"/>
    </location>
</feature>
<sequence>MKDPDILHDPPASVLVRLLLPMLAGALGIVLFNMVDTFFVGRLGALELAAMSYTFPVVIVAGSIASGLGVGASACVSRAAGAGDLSLARRLTYHAHLLALAVVVVLAGAGLLTIDPFFALLGAEEHLIGYIRDYISVWYLGMPFMMLPMVGQNILQALGDSKTPGAVIVFSVVLNIFLDPLLIFGVGPVPGLGIGGAAIATVISRGSTMVIVLWVLARSRKMVPHRNELSGFLVSSRSILFVGIPAALTNLALPISMGVVTRLVSRFGAEAIAGFGVATRLESFSLVFTMALAMVFTPFVGQNLGAGKVHRAREGYRVAVVISLLWGVVVALVFGGGGRPVAEVFNSTEAVVAATTAYLQTLAPSFGLLGVVMVTSAAFNGLQRPFAAAAVAFMRLVGLYLPLALVGRSLGGLQGLFLGLAWANGIAGVLAILIFRRASRGFVATEEDTKENTEEDTQGNAQNGTGTEGPSGEKIFCST</sequence>
<keyword evidence="5 8" id="KW-1133">Transmembrane helix</keyword>
<dbReference type="GO" id="GO:0042910">
    <property type="term" value="F:xenobiotic transmembrane transporter activity"/>
    <property type="evidence" value="ECO:0007669"/>
    <property type="project" value="InterPro"/>
</dbReference>
<comment type="subcellular location">
    <subcellularLocation>
        <location evidence="1">Cell membrane</location>
        <topology evidence="1">Multi-pass membrane protein</topology>
    </subcellularLocation>
</comment>
<keyword evidence="3" id="KW-1003">Cell membrane</keyword>
<organism evidence="9 10">
    <name type="scientific">Alkalispirochaeta sphaeroplastigenens</name>
    <dbReference type="NCBI Taxonomy" id="1187066"/>
    <lineage>
        <taxon>Bacteria</taxon>
        <taxon>Pseudomonadati</taxon>
        <taxon>Spirochaetota</taxon>
        <taxon>Spirochaetia</taxon>
        <taxon>Spirochaetales</taxon>
        <taxon>Spirochaetaceae</taxon>
        <taxon>Alkalispirochaeta</taxon>
    </lineage>
</organism>
<dbReference type="EMBL" id="LPWH01000068">
    <property type="protein sequence ID" value="POR01156.1"/>
    <property type="molecule type" value="Genomic_DNA"/>
</dbReference>
<reference evidence="10" key="1">
    <citation type="submission" date="2015-12" db="EMBL/GenBank/DDBJ databases">
        <authorList>
            <person name="Lodha T.D."/>
            <person name="Chintalapati S."/>
            <person name="Chintalapati V.R."/>
            <person name="Sravanthi T."/>
        </authorList>
    </citation>
    <scope>NUCLEOTIDE SEQUENCE [LARGE SCALE GENOMIC DNA]</scope>
    <source>
        <strain evidence="10">JC133</strain>
    </source>
</reference>
<comment type="caution">
    <text evidence="9">The sequence shown here is derived from an EMBL/GenBank/DDBJ whole genome shotgun (WGS) entry which is preliminary data.</text>
</comment>
<evidence type="ECO:0000256" key="7">
    <source>
        <dbReference type="SAM" id="MobiDB-lite"/>
    </source>
</evidence>
<dbReference type="AlphaFoldDB" id="A0A2S4JNR0"/>
<dbReference type="PANTHER" id="PTHR43549:SF3">
    <property type="entry name" value="MULTIDRUG RESISTANCE PROTEIN YPNP-RELATED"/>
    <property type="match status" value="1"/>
</dbReference>
<keyword evidence="10" id="KW-1185">Reference proteome</keyword>
<dbReference type="GO" id="GO:0015297">
    <property type="term" value="F:antiporter activity"/>
    <property type="evidence" value="ECO:0007669"/>
    <property type="project" value="InterPro"/>
</dbReference>
<dbReference type="GO" id="GO:0005886">
    <property type="term" value="C:plasma membrane"/>
    <property type="evidence" value="ECO:0007669"/>
    <property type="project" value="UniProtKB-SubCell"/>
</dbReference>
<keyword evidence="6 8" id="KW-0472">Membrane</keyword>
<feature type="transmembrane region" description="Helical" evidence="8">
    <location>
        <begin position="357"/>
        <end position="379"/>
    </location>
</feature>
<feature type="transmembrane region" description="Helical" evidence="8">
    <location>
        <begin position="12"/>
        <end position="35"/>
    </location>
</feature>
<evidence type="ECO:0008006" key="11">
    <source>
        <dbReference type="Google" id="ProtNLM"/>
    </source>
</evidence>